<gene>
    <name evidence="4" type="ORF">EVEC_LOCUS12617</name>
</gene>
<dbReference type="WBParaSite" id="EVEC_0001348101-mRNA-1">
    <property type="protein sequence ID" value="EVEC_0001348101-mRNA-1"/>
    <property type="gene ID" value="EVEC_0001348101"/>
</dbReference>
<comment type="similarity">
    <text evidence="1">Belongs to the importin alpha family.</text>
</comment>
<reference evidence="4 5" key="2">
    <citation type="submission" date="2018-10" db="EMBL/GenBank/DDBJ databases">
        <authorList>
            <consortium name="Pathogen Informatics"/>
        </authorList>
    </citation>
    <scope>NUCLEOTIDE SEQUENCE [LARGE SCALE GENOMIC DNA]</scope>
</reference>
<organism evidence="6">
    <name type="scientific">Enterobius vermicularis</name>
    <name type="common">Human pinworm</name>
    <dbReference type="NCBI Taxonomy" id="51028"/>
    <lineage>
        <taxon>Eukaryota</taxon>
        <taxon>Metazoa</taxon>
        <taxon>Ecdysozoa</taxon>
        <taxon>Nematoda</taxon>
        <taxon>Chromadorea</taxon>
        <taxon>Rhabditida</taxon>
        <taxon>Spirurina</taxon>
        <taxon>Oxyuridomorpha</taxon>
        <taxon>Oxyuroidea</taxon>
        <taxon>Oxyuridae</taxon>
        <taxon>Enterobius</taxon>
    </lineage>
</organism>
<sequence>MRSNTARFPKFHFFQEQIDLVLNVHGLMEKMIDLLDDEVTSISALTTIGHVIAGTDEQAQRALDLGILPRLVHFFDSTLLTSRKRRVIGWILSNVAAGTPSQIELLFGTEGILEILFKIANSDERIVRYVRYTFFNILF</sequence>
<dbReference type="AlphaFoldDB" id="A0A0N4VR21"/>
<evidence type="ECO:0000256" key="3">
    <source>
        <dbReference type="ARBA" id="ARBA00022927"/>
    </source>
</evidence>
<dbReference type="SUPFAM" id="SSF48371">
    <property type="entry name" value="ARM repeat"/>
    <property type="match status" value="1"/>
</dbReference>
<evidence type="ECO:0000313" key="4">
    <source>
        <dbReference type="EMBL" id="VDD97866.1"/>
    </source>
</evidence>
<keyword evidence="2" id="KW-0813">Transport</keyword>
<proteinExistence type="inferred from homology"/>
<keyword evidence="5" id="KW-1185">Reference proteome</keyword>
<name>A0A0N4VR21_ENTVE</name>
<accession>A0A0N4VR21</accession>
<keyword evidence="3" id="KW-0653">Protein transport</keyword>
<dbReference type="PANTHER" id="PTHR23316">
    <property type="entry name" value="IMPORTIN ALPHA"/>
    <property type="match status" value="1"/>
</dbReference>
<protein>
    <submittedName>
        <fullName evidence="6">Importin subunit alpha-2</fullName>
    </submittedName>
</protein>
<dbReference type="InterPro" id="IPR011989">
    <property type="entry name" value="ARM-like"/>
</dbReference>
<dbReference type="OrthoDB" id="5808860at2759"/>
<dbReference type="Gene3D" id="1.25.10.10">
    <property type="entry name" value="Leucine-rich Repeat Variant"/>
    <property type="match status" value="1"/>
</dbReference>
<evidence type="ECO:0000313" key="6">
    <source>
        <dbReference type="WBParaSite" id="EVEC_0001348101-mRNA-1"/>
    </source>
</evidence>
<dbReference type="GO" id="GO:0015031">
    <property type="term" value="P:protein transport"/>
    <property type="evidence" value="ECO:0007669"/>
    <property type="project" value="UniProtKB-KW"/>
</dbReference>
<reference evidence="6" key="1">
    <citation type="submission" date="2017-02" db="UniProtKB">
        <authorList>
            <consortium name="WormBaseParasite"/>
        </authorList>
    </citation>
    <scope>IDENTIFICATION</scope>
</reference>
<dbReference type="InterPro" id="IPR016024">
    <property type="entry name" value="ARM-type_fold"/>
</dbReference>
<evidence type="ECO:0000256" key="1">
    <source>
        <dbReference type="ARBA" id="ARBA00010394"/>
    </source>
</evidence>
<evidence type="ECO:0000256" key="2">
    <source>
        <dbReference type="ARBA" id="ARBA00022448"/>
    </source>
</evidence>
<dbReference type="EMBL" id="UXUI01015502">
    <property type="protein sequence ID" value="VDD97866.1"/>
    <property type="molecule type" value="Genomic_DNA"/>
</dbReference>
<dbReference type="Proteomes" id="UP000274131">
    <property type="component" value="Unassembled WGS sequence"/>
</dbReference>
<evidence type="ECO:0000313" key="5">
    <source>
        <dbReference type="Proteomes" id="UP000274131"/>
    </source>
</evidence>
<dbReference type="STRING" id="51028.A0A0N4VR21"/>